<dbReference type="RefSeq" id="WP_160200421.1">
    <property type="nucleotide sequence ID" value="NZ_QXWK01000001.1"/>
</dbReference>
<dbReference type="PANTHER" id="PTHR22931">
    <property type="entry name" value="PHOSPHOENOLPYRUVATE DIKINASE-RELATED"/>
    <property type="match status" value="1"/>
</dbReference>
<dbReference type="AlphaFoldDB" id="A0A845QJ20"/>
<dbReference type="InterPro" id="IPR000121">
    <property type="entry name" value="PEP_util_C"/>
</dbReference>
<comment type="caution">
    <text evidence="5">The sequence shown here is derived from an EMBL/GenBank/DDBJ whole genome shotgun (WGS) entry which is preliminary data.</text>
</comment>
<evidence type="ECO:0000256" key="1">
    <source>
        <dbReference type="ARBA" id="ARBA00020138"/>
    </source>
</evidence>
<gene>
    <name evidence="5" type="ORF">D0435_00315</name>
</gene>
<dbReference type="GO" id="GO:0016301">
    <property type="term" value="F:kinase activity"/>
    <property type="evidence" value="ECO:0007669"/>
    <property type="project" value="InterPro"/>
</dbReference>
<dbReference type="GO" id="GO:0050242">
    <property type="term" value="F:pyruvate, phosphate dikinase activity"/>
    <property type="evidence" value="ECO:0007669"/>
    <property type="project" value="InterPro"/>
</dbReference>
<evidence type="ECO:0000256" key="2">
    <source>
        <dbReference type="ARBA" id="ARBA00032883"/>
    </source>
</evidence>
<feature type="domain" description="Pyruvate phosphate dikinase AMP/ATP-binding" evidence="3">
    <location>
        <begin position="18"/>
        <end position="65"/>
    </location>
</feature>
<reference evidence="5 6" key="1">
    <citation type="submission" date="2018-08" db="EMBL/GenBank/DDBJ databases">
        <title>Murine metabolic-syndrome-specific gut microbial biobank.</title>
        <authorList>
            <person name="Liu C."/>
        </authorList>
    </citation>
    <scope>NUCLEOTIDE SEQUENCE [LARGE SCALE GENOMIC DNA]</scope>
    <source>
        <strain evidence="5 6">28</strain>
    </source>
</reference>
<organism evidence="5 6">
    <name type="scientific">Anaerotruncus colihominis</name>
    <dbReference type="NCBI Taxonomy" id="169435"/>
    <lineage>
        <taxon>Bacteria</taxon>
        <taxon>Bacillati</taxon>
        <taxon>Bacillota</taxon>
        <taxon>Clostridia</taxon>
        <taxon>Eubacteriales</taxon>
        <taxon>Oscillospiraceae</taxon>
        <taxon>Anaerotruncus</taxon>
    </lineage>
</organism>
<dbReference type="GO" id="GO:0005524">
    <property type="term" value="F:ATP binding"/>
    <property type="evidence" value="ECO:0007669"/>
    <property type="project" value="InterPro"/>
</dbReference>
<dbReference type="Gene3D" id="3.30.1490.20">
    <property type="entry name" value="ATP-grasp fold, A domain"/>
    <property type="match status" value="1"/>
</dbReference>
<dbReference type="SUPFAM" id="SSF51621">
    <property type="entry name" value="Phosphoenolpyruvate/pyruvate domain"/>
    <property type="match status" value="1"/>
</dbReference>
<sequence length="683" mass="74931">MSKFVYAFNEGSKDLVGLLGVKGANLAEMTRIGLPVPFGFTVTTQACNQYVEQDCTIGEDIAAEIFVKLEELEEVTGKRFADKENPLLVAVRPSAACADVQTPDTILNLGLNDDIAECLSQQTANSGFAYDCYRRLQQMYEATVGCGSFPQNPKEQLLAAIAAIFSAWHSTDTQGTGIAVCVQAMVFGNLGEDSCTGVAHSRNPENGENLLLGEFLQNAQGKLKAAESGRCAVKSLKEMPMIFPAAYEELMRISAVLEKYFLDMQDMEFVVERGKLCMVQTGAAKRTAEAAVKAAADMASEGLITKETAVLRIDPSRTSCLNGGCAEELEKILSWADEIRTLKIRANVDRLEELQTAAALGAEGIGLCRTEQILLKRENLPIICQAVMADSQQQKAHALEKLFQYQKECFKTIYEVMEDRPVAIRLLDAPLSTYLPHTEEDIRWVSACTGISCTQIEETYKRLQEMNPMLGHRGCRLAVTYPEMAEMQTRAIIEAAIEVQQQKGIEVSPEIMVPLIGIDKEMEFVKDIVVRTAQQCSEKSGCEVRFYVGTMIEVPRAALIADKVAKEVDFFSFGASDLTQMTFGFSRNDTELMIAEYIRKGILTEDPFQTIDRDGIGSLMDTAVKAGRQVKPTLKIGLCGEHGGDPASIAFCHQLGLNYVSCRPQLLAAARIAAAQAVLNDKQ</sequence>
<dbReference type="InterPro" id="IPR013815">
    <property type="entry name" value="ATP_grasp_subdomain_1"/>
</dbReference>
<dbReference type="InterPro" id="IPR010121">
    <property type="entry name" value="Pyruvate_phosphate_dikinase"/>
</dbReference>
<evidence type="ECO:0000259" key="3">
    <source>
        <dbReference type="Pfam" id="PF01326"/>
    </source>
</evidence>
<evidence type="ECO:0000259" key="4">
    <source>
        <dbReference type="Pfam" id="PF02896"/>
    </source>
</evidence>
<dbReference type="Gene3D" id="3.30.470.20">
    <property type="entry name" value="ATP-grasp fold, B domain"/>
    <property type="match status" value="1"/>
</dbReference>
<dbReference type="InterPro" id="IPR040442">
    <property type="entry name" value="Pyrv_kinase-like_dom_sf"/>
</dbReference>
<name>A0A845QJ20_9FIRM</name>
<dbReference type="InterPro" id="IPR002192">
    <property type="entry name" value="PPDK_AMP/ATP-bd"/>
</dbReference>
<dbReference type="Proteomes" id="UP000446866">
    <property type="component" value="Unassembled WGS sequence"/>
</dbReference>
<dbReference type="Pfam" id="PF02896">
    <property type="entry name" value="PEP-utilizers_C"/>
    <property type="match status" value="1"/>
</dbReference>
<dbReference type="SUPFAM" id="SSF56059">
    <property type="entry name" value="Glutathione synthetase ATP-binding domain-like"/>
    <property type="match status" value="1"/>
</dbReference>
<evidence type="ECO:0000313" key="5">
    <source>
        <dbReference type="EMBL" id="NBH60118.1"/>
    </source>
</evidence>
<dbReference type="Gene3D" id="1.10.189.10">
    <property type="entry name" value="Pyruvate Phosphate Dikinase, domain 2"/>
    <property type="match status" value="1"/>
</dbReference>
<dbReference type="Gene3D" id="3.20.20.60">
    <property type="entry name" value="Phosphoenolpyruvate-binding domains"/>
    <property type="match status" value="1"/>
</dbReference>
<accession>A0A845QJ20</accession>
<feature type="domain" description="PEP-utilising enzyme C-terminal" evidence="4">
    <location>
        <begin position="328"/>
        <end position="677"/>
    </location>
</feature>
<protein>
    <recommendedName>
        <fullName evidence="1">Pyruvate, phosphate dikinase</fullName>
    </recommendedName>
    <alternativeName>
        <fullName evidence="2">Pyruvate, orthophosphate dikinase</fullName>
    </alternativeName>
</protein>
<keyword evidence="6" id="KW-1185">Reference proteome</keyword>
<proteinExistence type="predicted"/>
<dbReference type="Pfam" id="PF01326">
    <property type="entry name" value="PPDK_N"/>
    <property type="match status" value="1"/>
</dbReference>
<dbReference type="EMBL" id="QXWK01000001">
    <property type="protein sequence ID" value="NBH60118.1"/>
    <property type="molecule type" value="Genomic_DNA"/>
</dbReference>
<evidence type="ECO:0000313" key="6">
    <source>
        <dbReference type="Proteomes" id="UP000446866"/>
    </source>
</evidence>
<dbReference type="PANTHER" id="PTHR22931:SF9">
    <property type="entry name" value="PYRUVATE, PHOSPHATE DIKINASE 1, CHLOROPLASTIC"/>
    <property type="match status" value="1"/>
</dbReference>
<dbReference type="InterPro" id="IPR015813">
    <property type="entry name" value="Pyrv/PenolPyrv_kinase-like_dom"/>
</dbReference>